<dbReference type="GO" id="GO:0005874">
    <property type="term" value="C:microtubule"/>
    <property type="evidence" value="ECO:0007669"/>
    <property type="project" value="TreeGrafter"/>
</dbReference>
<dbReference type="Proteomes" id="UP000238479">
    <property type="component" value="Chromosome 1"/>
</dbReference>
<dbReference type="Gene3D" id="1.20.120.1240">
    <property type="entry name" value="Dynamin, middle domain"/>
    <property type="match status" value="1"/>
</dbReference>
<dbReference type="InterPro" id="IPR000375">
    <property type="entry name" value="Dynamin_stalk"/>
</dbReference>
<dbReference type="GO" id="GO:0005737">
    <property type="term" value="C:cytoplasm"/>
    <property type="evidence" value="ECO:0007669"/>
    <property type="project" value="TreeGrafter"/>
</dbReference>
<dbReference type="PANTHER" id="PTHR11566:SF151">
    <property type="entry name" value="PHRAGMOPLASTIN DRP1E"/>
    <property type="match status" value="1"/>
</dbReference>
<evidence type="ECO:0000259" key="1">
    <source>
        <dbReference type="Pfam" id="PF01031"/>
    </source>
</evidence>
<accession>A0A2P6SCJ3</accession>
<dbReference type="Gramene" id="PRQ56386">
    <property type="protein sequence ID" value="PRQ56386"/>
    <property type="gene ID" value="RchiOBHm_Chr1g0335211"/>
</dbReference>
<dbReference type="GO" id="GO:0003924">
    <property type="term" value="F:GTPase activity"/>
    <property type="evidence" value="ECO:0007669"/>
    <property type="project" value="TreeGrafter"/>
</dbReference>
<evidence type="ECO:0000313" key="3">
    <source>
        <dbReference type="Proteomes" id="UP000238479"/>
    </source>
</evidence>
<dbReference type="Pfam" id="PF01031">
    <property type="entry name" value="Dynamin_M"/>
    <property type="match status" value="1"/>
</dbReference>
<dbReference type="GO" id="GO:0008017">
    <property type="term" value="F:microtubule binding"/>
    <property type="evidence" value="ECO:0007669"/>
    <property type="project" value="TreeGrafter"/>
</dbReference>
<comment type="caution">
    <text evidence="2">The sequence shown here is derived from an EMBL/GenBank/DDBJ whole genome shotgun (WGS) entry which is preliminary data.</text>
</comment>
<name>A0A2P6SCJ3_ROSCH</name>
<reference evidence="2 3" key="1">
    <citation type="journal article" date="2018" name="Nat. Genet.">
        <title>The Rosa genome provides new insights in the design of modern roses.</title>
        <authorList>
            <person name="Bendahmane M."/>
        </authorList>
    </citation>
    <scope>NUCLEOTIDE SEQUENCE [LARGE SCALE GENOMIC DNA]</scope>
    <source>
        <strain evidence="3">cv. Old Blush</strain>
    </source>
</reference>
<dbReference type="InterPro" id="IPR022812">
    <property type="entry name" value="Dynamin"/>
</dbReference>
<sequence>MGISQIQRACTVLGDYGGGNSTFSSSWEALPSVAVVGGQPRFGRKFRMKLIRLAGRSKMISSVPIHLSIYSPNGVRPGGYRIYGVFDNQLPAALRRLPFDRHLSMQNVRRVVSEADGYQPHLIAPEQGYHRLIEGSLNYFRGPAEVSVDASLCLERTCEEVISGNSGNETVSDSAS</sequence>
<dbReference type="EMBL" id="PDCK01000039">
    <property type="protein sequence ID" value="PRQ56386.1"/>
    <property type="molecule type" value="Genomic_DNA"/>
</dbReference>
<dbReference type="GO" id="GO:0016020">
    <property type="term" value="C:membrane"/>
    <property type="evidence" value="ECO:0007669"/>
    <property type="project" value="TreeGrafter"/>
</dbReference>
<organism evidence="2 3">
    <name type="scientific">Rosa chinensis</name>
    <name type="common">China rose</name>
    <dbReference type="NCBI Taxonomy" id="74649"/>
    <lineage>
        <taxon>Eukaryota</taxon>
        <taxon>Viridiplantae</taxon>
        <taxon>Streptophyta</taxon>
        <taxon>Embryophyta</taxon>
        <taxon>Tracheophyta</taxon>
        <taxon>Spermatophyta</taxon>
        <taxon>Magnoliopsida</taxon>
        <taxon>eudicotyledons</taxon>
        <taxon>Gunneridae</taxon>
        <taxon>Pentapetalae</taxon>
        <taxon>rosids</taxon>
        <taxon>fabids</taxon>
        <taxon>Rosales</taxon>
        <taxon>Rosaceae</taxon>
        <taxon>Rosoideae</taxon>
        <taxon>Rosoideae incertae sedis</taxon>
        <taxon>Rosa</taxon>
    </lineage>
</organism>
<dbReference type="AlphaFoldDB" id="A0A2P6SCJ3"/>
<keyword evidence="3" id="KW-1185">Reference proteome</keyword>
<dbReference type="PANTHER" id="PTHR11566">
    <property type="entry name" value="DYNAMIN"/>
    <property type="match status" value="1"/>
</dbReference>
<protein>
    <submittedName>
        <fullName evidence="2">Putative dynamin central domain, Dynamin superfamily</fullName>
    </submittedName>
</protein>
<evidence type="ECO:0000313" key="2">
    <source>
        <dbReference type="EMBL" id="PRQ56386.1"/>
    </source>
</evidence>
<gene>
    <name evidence="2" type="ORF">RchiOBHm_Chr1g0335211</name>
</gene>
<feature type="domain" description="Dynamin stalk" evidence="1">
    <location>
        <begin position="78"/>
        <end position="149"/>
    </location>
</feature>
<proteinExistence type="predicted"/>
<dbReference type="STRING" id="74649.A0A2P6SCJ3"/>